<dbReference type="InterPro" id="IPR044855">
    <property type="entry name" value="CoA-Trfase_III_dom3_sf"/>
</dbReference>
<dbReference type="InterPro" id="IPR050483">
    <property type="entry name" value="CoA-transferase_III_domain"/>
</dbReference>
<dbReference type="EMBL" id="JBHPBY010000032">
    <property type="protein sequence ID" value="MFC1849310.1"/>
    <property type="molecule type" value="Genomic_DNA"/>
</dbReference>
<name>A0ABV6YSX5_UNCC1</name>
<dbReference type="PANTHER" id="PTHR48207:SF3">
    <property type="entry name" value="SUCCINATE--HYDROXYMETHYLGLUTARATE COA-TRANSFERASE"/>
    <property type="match status" value="1"/>
</dbReference>
<dbReference type="InterPro" id="IPR023606">
    <property type="entry name" value="CoA-Trfase_III_dom_1_sf"/>
</dbReference>
<proteinExistence type="predicted"/>
<protein>
    <submittedName>
        <fullName evidence="2">CaiB/BaiF CoA transferase family protein</fullName>
    </submittedName>
</protein>
<dbReference type="Proteomes" id="UP001594351">
    <property type="component" value="Unassembled WGS sequence"/>
</dbReference>
<evidence type="ECO:0000256" key="1">
    <source>
        <dbReference type="ARBA" id="ARBA00022679"/>
    </source>
</evidence>
<evidence type="ECO:0000313" key="2">
    <source>
        <dbReference type="EMBL" id="MFC1849310.1"/>
    </source>
</evidence>
<reference evidence="2 3" key="1">
    <citation type="submission" date="2024-09" db="EMBL/GenBank/DDBJ databases">
        <title>Laminarin stimulates single cell rates of sulfate reduction while oxygen inhibits transcriptomic activity in coastal marine sediment.</title>
        <authorList>
            <person name="Lindsay M."/>
            <person name="Orcutt B."/>
            <person name="Emerson D."/>
            <person name="Stepanauskas R."/>
            <person name="D'Angelo T."/>
        </authorList>
    </citation>
    <scope>NUCLEOTIDE SEQUENCE [LARGE SCALE GENOMIC DNA]</scope>
    <source>
        <strain evidence="2">SAG AM-311-K15</strain>
    </source>
</reference>
<dbReference type="Gene3D" id="3.40.50.10540">
    <property type="entry name" value="Crotonobetainyl-coa:carnitine coa-transferase, domain 1"/>
    <property type="match status" value="1"/>
</dbReference>
<organism evidence="2 3">
    <name type="scientific">candidate division CSSED10-310 bacterium</name>
    <dbReference type="NCBI Taxonomy" id="2855610"/>
    <lineage>
        <taxon>Bacteria</taxon>
        <taxon>Bacteria division CSSED10-310</taxon>
    </lineage>
</organism>
<dbReference type="Pfam" id="PF02515">
    <property type="entry name" value="CoA_transf_3"/>
    <property type="match status" value="1"/>
</dbReference>
<keyword evidence="3" id="KW-1185">Reference proteome</keyword>
<evidence type="ECO:0000313" key="3">
    <source>
        <dbReference type="Proteomes" id="UP001594351"/>
    </source>
</evidence>
<dbReference type="PANTHER" id="PTHR48207">
    <property type="entry name" value="SUCCINATE--HYDROXYMETHYLGLUTARATE COA-TRANSFERASE"/>
    <property type="match status" value="1"/>
</dbReference>
<keyword evidence="1 2" id="KW-0808">Transferase</keyword>
<sequence>MKPQLVFSLEQALTMTYATLRFVHLGWRVIKIEPTPIKGRQSKGDPNRYIGRPVAGHDRHSYFVAPNAGKEAIAIDLKRKEGQALLKRLIEELRPDIFCTNTMPARHNKLGIGYEKLNQIKNDLIWCCISAMGLAYPDVPGYDPVMQAWCGYMDLTGHPDGPPLQCGPPIIDLKAGDEAFTQIILALMERAETGSGKMIDISMAQVAVSWLHTFLPMLDMDSPPSELKRSGNEHRQFIPVNAYRTKDGFVYLAIGSDAQWNRFIEKSLFSSLKQDRFATNEGRRQAKIKLHQAIEAITREHTSLEVSAVLAEAGIPHSPITPIENVFQLPFVASGILKTVAPDGRQVRLPPPAVQTDYLDQIQSLLPFAPAYGEHTTRILTEAGLSAAEITALKDQEVIA</sequence>
<dbReference type="Gene3D" id="3.30.1540.10">
    <property type="entry name" value="formyl-coa transferase, domain 3"/>
    <property type="match status" value="1"/>
</dbReference>
<accession>A0ABV6YSX5</accession>
<dbReference type="InterPro" id="IPR003673">
    <property type="entry name" value="CoA-Trfase_fam_III"/>
</dbReference>
<dbReference type="GO" id="GO:0016740">
    <property type="term" value="F:transferase activity"/>
    <property type="evidence" value="ECO:0007669"/>
    <property type="project" value="UniProtKB-KW"/>
</dbReference>
<dbReference type="SUPFAM" id="SSF89796">
    <property type="entry name" value="CoA-transferase family III (CaiB/BaiF)"/>
    <property type="match status" value="1"/>
</dbReference>
<comment type="caution">
    <text evidence="2">The sequence shown here is derived from an EMBL/GenBank/DDBJ whole genome shotgun (WGS) entry which is preliminary data.</text>
</comment>
<gene>
    <name evidence="2" type="ORF">ACFL27_03790</name>
</gene>